<dbReference type="AlphaFoldDB" id="A0A7W6AIW2"/>
<dbReference type="RefSeq" id="WP_183501494.1">
    <property type="nucleotide sequence ID" value="NZ_BSPG01000005.1"/>
</dbReference>
<proteinExistence type="predicted"/>
<reference evidence="5" key="2">
    <citation type="journal article" date="2019" name="Int. J. Syst. Evol. Microbiol.">
        <title>The Global Catalogue of Microorganisms (GCM) 10K type strain sequencing project: providing services to taxonomists for standard genome sequencing and annotation.</title>
        <authorList>
            <consortium name="The Broad Institute Genomics Platform"/>
            <consortium name="The Broad Institute Genome Sequencing Center for Infectious Disease"/>
            <person name="Wu L."/>
            <person name="Ma J."/>
        </authorList>
    </citation>
    <scope>NUCLEOTIDE SEQUENCE [LARGE SCALE GENOMIC DNA]</scope>
    <source>
        <strain evidence="5">NBRC 107710</strain>
    </source>
</reference>
<organism evidence="3 4">
    <name type="scientific">Methylobacterium brachythecii</name>
    <dbReference type="NCBI Taxonomy" id="1176177"/>
    <lineage>
        <taxon>Bacteria</taxon>
        <taxon>Pseudomonadati</taxon>
        <taxon>Pseudomonadota</taxon>
        <taxon>Alphaproteobacteria</taxon>
        <taxon>Hyphomicrobiales</taxon>
        <taxon>Methylobacteriaceae</taxon>
        <taxon>Methylobacterium</taxon>
    </lineage>
</organism>
<comment type="caution">
    <text evidence="3">The sequence shown here is derived from an EMBL/GenBank/DDBJ whole genome shotgun (WGS) entry which is preliminary data.</text>
</comment>
<dbReference type="EMBL" id="BSPG01000005">
    <property type="protein sequence ID" value="GLS43569.1"/>
    <property type="molecule type" value="Genomic_DNA"/>
</dbReference>
<evidence type="ECO:0000256" key="1">
    <source>
        <dbReference type="SAM" id="MobiDB-lite"/>
    </source>
</evidence>
<reference evidence="2" key="4">
    <citation type="submission" date="2023-01" db="EMBL/GenBank/DDBJ databases">
        <title>Draft genome sequence of Methylobacterium brachythecii strain NBRC 107710.</title>
        <authorList>
            <person name="Sun Q."/>
            <person name="Mori K."/>
        </authorList>
    </citation>
    <scope>NUCLEOTIDE SEQUENCE</scope>
    <source>
        <strain evidence="2">NBRC 107710</strain>
    </source>
</reference>
<dbReference type="Proteomes" id="UP001156881">
    <property type="component" value="Unassembled WGS sequence"/>
</dbReference>
<dbReference type="Proteomes" id="UP000517759">
    <property type="component" value="Unassembled WGS sequence"/>
</dbReference>
<evidence type="ECO:0000313" key="3">
    <source>
        <dbReference type="EMBL" id="MBB3900692.1"/>
    </source>
</evidence>
<feature type="region of interest" description="Disordered" evidence="1">
    <location>
        <begin position="28"/>
        <end position="49"/>
    </location>
</feature>
<keyword evidence="5" id="KW-1185">Reference proteome</keyword>
<evidence type="ECO:0000313" key="5">
    <source>
        <dbReference type="Proteomes" id="UP001156881"/>
    </source>
</evidence>
<evidence type="ECO:0000313" key="2">
    <source>
        <dbReference type="EMBL" id="GLS43569.1"/>
    </source>
</evidence>
<gene>
    <name evidence="2" type="ORF">GCM10007884_15540</name>
    <name evidence="3" type="ORF">GGR33_000172</name>
</gene>
<sequence>MISVSEVVLTAAGFLGIGMAGVAERPAPVTETAVTDEDAPPSTMSLLSPGEPYFEAVAAELRKSGHLDG</sequence>
<evidence type="ECO:0000313" key="4">
    <source>
        <dbReference type="Proteomes" id="UP000517759"/>
    </source>
</evidence>
<reference evidence="2" key="1">
    <citation type="journal article" date="2014" name="Int. J. Syst. Evol. Microbiol.">
        <title>Complete genome of a new Firmicutes species belonging to the dominant human colonic microbiota ('Ruminococcus bicirculans') reveals two chromosomes and a selective capacity to utilize plant glucans.</title>
        <authorList>
            <consortium name="NISC Comparative Sequencing Program"/>
            <person name="Wegmann U."/>
            <person name="Louis P."/>
            <person name="Goesmann A."/>
            <person name="Henrissat B."/>
            <person name="Duncan S.H."/>
            <person name="Flint H.J."/>
        </authorList>
    </citation>
    <scope>NUCLEOTIDE SEQUENCE</scope>
    <source>
        <strain evidence="2">NBRC 107710</strain>
    </source>
</reference>
<accession>A0A7W6AIW2</accession>
<dbReference type="EMBL" id="JACIDN010000001">
    <property type="protein sequence ID" value="MBB3900692.1"/>
    <property type="molecule type" value="Genomic_DNA"/>
</dbReference>
<name>A0A7W6AIW2_9HYPH</name>
<reference evidence="3 4" key="3">
    <citation type="submission" date="2020-08" db="EMBL/GenBank/DDBJ databases">
        <title>Genomic Encyclopedia of Type Strains, Phase IV (KMG-IV): sequencing the most valuable type-strain genomes for metagenomic binning, comparative biology and taxonomic classification.</title>
        <authorList>
            <person name="Goeker M."/>
        </authorList>
    </citation>
    <scope>NUCLEOTIDE SEQUENCE [LARGE SCALE GENOMIC DNA]</scope>
    <source>
        <strain evidence="3 4">DSM 24105</strain>
    </source>
</reference>
<protein>
    <submittedName>
        <fullName evidence="3">Uncharacterized protein</fullName>
    </submittedName>
</protein>